<dbReference type="AlphaFoldDB" id="A0A318XK16"/>
<dbReference type="Pfam" id="PF13730">
    <property type="entry name" value="HTH_36"/>
    <property type="match status" value="1"/>
</dbReference>
<dbReference type="EMBL" id="QKMR01000017">
    <property type="protein sequence ID" value="PYG86693.1"/>
    <property type="molecule type" value="Genomic_DNA"/>
</dbReference>
<evidence type="ECO:0000313" key="2">
    <source>
        <dbReference type="Proteomes" id="UP000248132"/>
    </source>
</evidence>
<proteinExistence type="predicted"/>
<dbReference type="Proteomes" id="UP000248132">
    <property type="component" value="Unassembled WGS sequence"/>
</dbReference>
<gene>
    <name evidence="1" type="ORF">LY28_02719</name>
</gene>
<dbReference type="InterPro" id="IPR036388">
    <property type="entry name" value="WH-like_DNA-bd_sf"/>
</dbReference>
<dbReference type="OrthoDB" id="9799748at2"/>
<reference evidence="1 2" key="1">
    <citation type="submission" date="2018-06" db="EMBL/GenBank/DDBJ databases">
        <title>Genomic Encyclopedia of Type Strains, Phase I: the one thousand microbial genomes (KMG-I) project.</title>
        <authorList>
            <person name="Kyrpides N."/>
        </authorList>
    </citation>
    <scope>NUCLEOTIDE SEQUENCE [LARGE SCALE GENOMIC DNA]</scope>
    <source>
        <strain evidence="1 2">DSM 19573</strain>
    </source>
</reference>
<name>A0A318XK16_9FIRM</name>
<keyword evidence="2" id="KW-1185">Reference proteome</keyword>
<dbReference type="SUPFAM" id="SSF46785">
    <property type="entry name" value="Winged helix' DNA-binding domain"/>
    <property type="match status" value="1"/>
</dbReference>
<dbReference type="RefSeq" id="WP_110462722.1">
    <property type="nucleotide sequence ID" value="NZ_QKMR01000017.1"/>
</dbReference>
<protein>
    <submittedName>
        <fullName evidence="1">Helix-turn-helix protein</fullName>
    </submittedName>
</protein>
<sequence length="85" mass="9844">MSFFGNLYREELPSRAKTLYMYLKDRSNAEGECWPAIKTIARDTSMSVSTVKRAIADLTQHGLICKEKRYRENGGNSSNRYFLKE</sequence>
<evidence type="ECO:0000313" key="1">
    <source>
        <dbReference type="EMBL" id="PYG86693.1"/>
    </source>
</evidence>
<dbReference type="Gene3D" id="1.10.10.10">
    <property type="entry name" value="Winged helix-like DNA-binding domain superfamily/Winged helix DNA-binding domain"/>
    <property type="match status" value="1"/>
</dbReference>
<dbReference type="InterPro" id="IPR036390">
    <property type="entry name" value="WH_DNA-bd_sf"/>
</dbReference>
<comment type="caution">
    <text evidence="1">The sequence shown here is derived from an EMBL/GenBank/DDBJ whole genome shotgun (WGS) entry which is preliminary data.</text>
</comment>
<accession>A0A318XK16</accession>
<organism evidence="1 2">
    <name type="scientific">Ruminiclostridium sufflavum DSM 19573</name>
    <dbReference type="NCBI Taxonomy" id="1121337"/>
    <lineage>
        <taxon>Bacteria</taxon>
        <taxon>Bacillati</taxon>
        <taxon>Bacillota</taxon>
        <taxon>Clostridia</taxon>
        <taxon>Eubacteriales</taxon>
        <taxon>Oscillospiraceae</taxon>
        <taxon>Ruminiclostridium</taxon>
    </lineage>
</organism>